<keyword evidence="3" id="KW-0804">Transcription</keyword>
<dbReference type="Proteomes" id="UP000438448">
    <property type="component" value="Unassembled WGS sequence"/>
</dbReference>
<dbReference type="PANTHER" id="PTHR30055:SF234">
    <property type="entry name" value="HTH-TYPE TRANSCRIPTIONAL REGULATOR BETI"/>
    <property type="match status" value="1"/>
</dbReference>
<keyword evidence="7" id="KW-1185">Reference proteome</keyword>
<dbReference type="InterPro" id="IPR050109">
    <property type="entry name" value="HTH-type_TetR-like_transc_reg"/>
</dbReference>
<evidence type="ECO:0000259" key="5">
    <source>
        <dbReference type="PROSITE" id="PS50977"/>
    </source>
</evidence>
<dbReference type="EMBL" id="WEGK01000010">
    <property type="protein sequence ID" value="MQY21447.1"/>
    <property type="molecule type" value="Genomic_DNA"/>
</dbReference>
<dbReference type="InterPro" id="IPR041642">
    <property type="entry name" value="KstR_C"/>
</dbReference>
<name>A0A7K0D6V4_9NOCA</name>
<feature type="domain" description="HTH tetR-type" evidence="5">
    <location>
        <begin position="40"/>
        <end position="100"/>
    </location>
</feature>
<proteinExistence type="predicted"/>
<dbReference type="GO" id="GO:0003700">
    <property type="term" value="F:DNA-binding transcription factor activity"/>
    <property type="evidence" value="ECO:0007669"/>
    <property type="project" value="TreeGrafter"/>
</dbReference>
<dbReference type="PANTHER" id="PTHR30055">
    <property type="entry name" value="HTH-TYPE TRANSCRIPTIONAL REGULATOR RUTR"/>
    <property type="match status" value="1"/>
</dbReference>
<sequence length="232" mass="25733">MVARSPSGPPSEYAGREFDLAASENGSAASGRDAGQEITGEAADRICRAVIELLETEGYETMLLRDVARHARVSLTKIYKLYGSREELILAALDWWLEQERYAALEVRVPEPDEILYARLMRVLRAIFEPWEQHPALLTAYFRARSAPGGEQLMQRGLDAVVPPAMAALDGVDPEFVQDLNTIVSSLVYGLLGRFAGGEIEVGEIVPAIDRTVYWLTTGYDAVREHRVEPGR</sequence>
<dbReference type="GO" id="GO:0000976">
    <property type="term" value="F:transcription cis-regulatory region binding"/>
    <property type="evidence" value="ECO:0007669"/>
    <property type="project" value="TreeGrafter"/>
</dbReference>
<dbReference type="InterPro" id="IPR009057">
    <property type="entry name" value="Homeodomain-like_sf"/>
</dbReference>
<dbReference type="Gene3D" id="1.10.357.10">
    <property type="entry name" value="Tetracycline Repressor, domain 2"/>
    <property type="match status" value="1"/>
</dbReference>
<evidence type="ECO:0000313" key="7">
    <source>
        <dbReference type="Proteomes" id="UP000438448"/>
    </source>
</evidence>
<dbReference type="InterPro" id="IPR001647">
    <property type="entry name" value="HTH_TetR"/>
</dbReference>
<dbReference type="Pfam" id="PF00440">
    <property type="entry name" value="TetR_N"/>
    <property type="match status" value="1"/>
</dbReference>
<accession>A0A7K0D6V4</accession>
<protein>
    <recommendedName>
        <fullName evidence="5">HTH tetR-type domain-containing protein</fullName>
    </recommendedName>
</protein>
<dbReference type="PROSITE" id="PS50977">
    <property type="entry name" value="HTH_TETR_2"/>
    <property type="match status" value="1"/>
</dbReference>
<evidence type="ECO:0000313" key="6">
    <source>
        <dbReference type="EMBL" id="MQY21447.1"/>
    </source>
</evidence>
<evidence type="ECO:0000256" key="4">
    <source>
        <dbReference type="PROSITE-ProRule" id="PRU00335"/>
    </source>
</evidence>
<keyword evidence="2 4" id="KW-0238">DNA-binding</keyword>
<evidence type="ECO:0000256" key="1">
    <source>
        <dbReference type="ARBA" id="ARBA00023015"/>
    </source>
</evidence>
<dbReference type="SUPFAM" id="SSF46689">
    <property type="entry name" value="Homeodomain-like"/>
    <property type="match status" value="1"/>
</dbReference>
<evidence type="ECO:0000256" key="3">
    <source>
        <dbReference type="ARBA" id="ARBA00023163"/>
    </source>
</evidence>
<dbReference type="Pfam" id="PF17925">
    <property type="entry name" value="TetR_C_20"/>
    <property type="match status" value="1"/>
</dbReference>
<keyword evidence="1" id="KW-0805">Transcription regulation</keyword>
<organism evidence="6 7">
    <name type="scientific">Nocardia macrotermitis</name>
    <dbReference type="NCBI Taxonomy" id="2585198"/>
    <lineage>
        <taxon>Bacteria</taxon>
        <taxon>Bacillati</taxon>
        <taxon>Actinomycetota</taxon>
        <taxon>Actinomycetes</taxon>
        <taxon>Mycobacteriales</taxon>
        <taxon>Nocardiaceae</taxon>
        <taxon>Nocardia</taxon>
    </lineage>
</organism>
<comment type="caution">
    <text evidence="6">The sequence shown here is derived from an EMBL/GenBank/DDBJ whole genome shotgun (WGS) entry which is preliminary data.</text>
</comment>
<feature type="DNA-binding region" description="H-T-H motif" evidence="4">
    <location>
        <begin position="63"/>
        <end position="82"/>
    </location>
</feature>
<evidence type="ECO:0000256" key="2">
    <source>
        <dbReference type="ARBA" id="ARBA00023125"/>
    </source>
</evidence>
<gene>
    <name evidence="6" type="ORF">NRB20_45580</name>
</gene>
<dbReference type="AlphaFoldDB" id="A0A7K0D6V4"/>
<reference evidence="6 7" key="1">
    <citation type="submission" date="2019-10" db="EMBL/GenBank/DDBJ databases">
        <title>Nocardia macrotermitis sp. nov. and Nocardia aurantia sp. nov., isolated from the gut of fungus growing-termite Macrotermes natalensis.</title>
        <authorList>
            <person name="Benndorf R."/>
            <person name="Schwitalla J."/>
            <person name="Martin K."/>
            <person name="De Beer W."/>
            <person name="Kaster A.-K."/>
            <person name="Vollmers J."/>
            <person name="Poulsen M."/>
            <person name="Beemelmanns C."/>
        </authorList>
    </citation>
    <scope>NUCLEOTIDE SEQUENCE [LARGE SCALE GENOMIC DNA]</scope>
    <source>
        <strain evidence="6 7">RB20</strain>
    </source>
</reference>